<sequence length="431" mass="48257">MMNLFSIFKNKKRKSDEALLDQVNSVMADAANGNLEKRVTNISQDSKYYNMAWNYNNLLDQVEAFMRDSETAIKLATNGDNSIVMFQDGFKGIFARSVEPINKSLEGIKSGIQLRTQGNLSKKFNEIGGGSVGGVLQVKKDIEFGNEISKTILQTSKDTSKASQDSIQSIESVQNNFEKLDESITETVKGIDALNQQSLEISTIVELIQDIAEQTNLLALNAAIEAARAGEHGRGFAVVADEVRKLAERTQKATTEISMTISTLKQETNEISEESETMYELAKESQKYLESLYTTLQSFNRSAKETADNANHINNIFLISVAKIDHIVFKSKAYSTLLSQNISEPLADHLSCRFGKWYLNDGKEQFGKTKVYNKLDAHHKVVHDSAIKNMKFAKSKTALFPENTEEIIKNFTVMENASNELFHLLDLMIEE</sequence>
<name>A0A7M1B0T4_9BACT</name>
<dbReference type="InterPro" id="IPR025991">
    <property type="entry name" value="Chemoreceptor_zinc-bind_dom"/>
</dbReference>
<evidence type="ECO:0000313" key="4">
    <source>
        <dbReference type="EMBL" id="QOP43321.1"/>
    </source>
</evidence>
<gene>
    <name evidence="4" type="ORF">FJR45_04905</name>
</gene>
<reference evidence="4 5" key="1">
    <citation type="submission" date="2019-06" db="EMBL/GenBank/DDBJ databases">
        <title>Sulfurimonas gotlandica sp. nov., a chemoautotrophic and psychrotolerant epsilonproteobacterium isolated from a pelagic redoxcline, and an emended description of the genus Sulfurimonas.</title>
        <authorList>
            <person name="Wang S."/>
            <person name="Jiang L."/>
            <person name="Shao Z."/>
        </authorList>
    </citation>
    <scope>NUCLEOTIDE SEQUENCE [LARGE SCALE GENOMIC DNA]</scope>
    <source>
        <strain evidence="4 5">S2-6</strain>
    </source>
</reference>
<dbReference type="RefSeq" id="WP_193151611.1">
    <property type="nucleotide sequence ID" value="NZ_CP041235.1"/>
</dbReference>
<feature type="domain" description="Methyl-accepting transducer" evidence="3">
    <location>
        <begin position="146"/>
        <end position="335"/>
    </location>
</feature>
<dbReference type="AlphaFoldDB" id="A0A7M1B0T4"/>
<evidence type="ECO:0000313" key="5">
    <source>
        <dbReference type="Proteomes" id="UP000593719"/>
    </source>
</evidence>
<dbReference type="CDD" id="cd11386">
    <property type="entry name" value="MCP_signal"/>
    <property type="match status" value="1"/>
</dbReference>
<dbReference type="Pfam" id="PF00015">
    <property type="entry name" value="MCPsignal"/>
    <property type="match status" value="1"/>
</dbReference>
<dbReference type="SUPFAM" id="SSF58104">
    <property type="entry name" value="Methyl-accepting chemotaxis protein (MCP) signaling domain"/>
    <property type="match status" value="1"/>
</dbReference>
<dbReference type="PANTHER" id="PTHR32089">
    <property type="entry name" value="METHYL-ACCEPTING CHEMOTAXIS PROTEIN MCPB"/>
    <property type="match status" value="1"/>
</dbReference>
<dbReference type="PROSITE" id="PS50111">
    <property type="entry name" value="CHEMOTAXIS_TRANSDUC_2"/>
    <property type="match status" value="1"/>
</dbReference>
<organism evidence="4 5">
    <name type="scientific">Sulfurimonas sediminis</name>
    <dbReference type="NCBI Taxonomy" id="2590020"/>
    <lineage>
        <taxon>Bacteria</taxon>
        <taxon>Pseudomonadati</taxon>
        <taxon>Campylobacterota</taxon>
        <taxon>Epsilonproteobacteria</taxon>
        <taxon>Campylobacterales</taxon>
        <taxon>Sulfurimonadaceae</taxon>
        <taxon>Sulfurimonas</taxon>
    </lineage>
</organism>
<dbReference type="EMBL" id="CP041235">
    <property type="protein sequence ID" value="QOP43321.1"/>
    <property type="molecule type" value="Genomic_DNA"/>
</dbReference>
<proteinExistence type="predicted"/>
<protein>
    <submittedName>
        <fullName evidence="4">Chemotaxis protein</fullName>
    </submittedName>
</protein>
<accession>A0A7M1B0T4</accession>
<dbReference type="Proteomes" id="UP000593719">
    <property type="component" value="Chromosome"/>
</dbReference>
<dbReference type="Gene3D" id="1.20.120.30">
    <property type="entry name" value="Aspartate receptor, ligand-binding domain"/>
    <property type="match status" value="1"/>
</dbReference>
<keyword evidence="1 2" id="KW-0807">Transducer</keyword>
<dbReference type="Pfam" id="PF13682">
    <property type="entry name" value="CZB"/>
    <property type="match status" value="1"/>
</dbReference>
<dbReference type="SMART" id="SM00283">
    <property type="entry name" value="MA"/>
    <property type="match status" value="1"/>
</dbReference>
<dbReference type="PANTHER" id="PTHR32089:SF112">
    <property type="entry name" value="LYSOZYME-LIKE PROTEIN-RELATED"/>
    <property type="match status" value="1"/>
</dbReference>
<evidence type="ECO:0000256" key="1">
    <source>
        <dbReference type="ARBA" id="ARBA00023224"/>
    </source>
</evidence>
<evidence type="ECO:0000256" key="2">
    <source>
        <dbReference type="PROSITE-ProRule" id="PRU00284"/>
    </source>
</evidence>
<dbReference type="InterPro" id="IPR004089">
    <property type="entry name" value="MCPsignal_dom"/>
</dbReference>
<dbReference type="KEGG" id="ssei:FJR45_04905"/>
<dbReference type="GO" id="GO:0007165">
    <property type="term" value="P:signal transduction"/>
    <property type="evidence" value="ECO:0007669"/>
    <property type="project" value="UniProtKB-KW"/>
</dbReference>
<dbReference type="GO" id="GO:0016020">
    <property type="term" value="C:membrane"/>
    <property type="evidence" value="ECO:0007669"/>
    <property type="project" value="InterPro"/>
</dbReference>
<dbReference type="Gene3D" id="6.10.250.3200">
    <property type="match status" value="1"/>
</dbReference>
<keyword evidence="5" id="KW-1185">Reference proteome</keyword>
<evidence type="ECO:0000259" key="3">
    <source>
        <dbReference type="PROSITE" id="PS50111"/>
    </source>
</evidence>
<dbReference type="Gene3D" id="1.20.120.1530">
    <property type="match status" value="1"/>
</dbReference>